<comment type="caution">
    <text evidence="6">The sequence shown here is derived from an EMBL/GenBank/DDBJ whole genome shotgun (WGS) entry which is preliminary data.</text>
</comment>
<evidence type="ECO:0000256" key="3">
    <source>
        <dbReference type="ARBA" id="ARBA00022771"/>
    </source>
</evidence>
<dbReference type="InterPro" id="IPR037830">
    <property type="entry name" value="ZZZ3"/>
</dbReference>
<dbReference type="GO" id="GO:0005634">
    <property type="term" value="C:nucleus"/>
    <property type="evidence" value="ECO:0007669"/>
    <property type="project" value="UniProtKB-SubCell"/>
</dbReference>
<evidence type="ECO:0000256" key="1">
    <source>
        <dbReference type="ARBA" id="ARBA00004123"/>
    </source>
</evidence>
<evidence type="ECO:0000313" key="7">
    <source>
        <dbReference type="Proteomes" id="UP000466442"/>
    </source>
</evidence>
<keyword evidence="4" id="KW-0862">Zinc</keyword>
<name>A0A6A4JST4_APOLU</name>
<dbReference type="InterPro" id="IPR043145">
    <property type="entry name" value="Znf_ZZ_sf"/>
</dbReference>
<protein>
    <recommendedName>
        <fullName evidence="8">ZZ-type zinc finger-containing protein 3</fullName>
    </recommendedName>
</protein>
<evidence type="ECO:0000256" key="2">
    <source>
        <dbReference type="ARBA" id="ARBA00022723"/>
    </source>
</evidence>
<evidence type="ECO:0000313" key="6">
    <source>
        <dbReference type="EMBL" id="KAF6211765.1"/>
    </source>
</evidence>
<dbReference type="SMART" id="SM00291">
    <property type="entry name" value="ZnF_ZZ"/>
    <property type="match status" value="1"/>
</dbReference>
<dbReference type="GO" id="GO:0008270">
    <property type="term" value="F:zinc ion binding"/>
    <property type="evidence" value="ECO:0007669"/>
    <property type="project" value="UniProtKB-KW"/>
</dbReference>
<dbReference type="PANTHER" id="PTHR22705:SF0">
    <property type="entry name" value="ZZ-TYPE ZINC FINGER-CONTAINING PROTEIN 3"/>
    <property type="match status" value="1"/>
</dbReference>
<proteinExistence type="predicted"/>
<keyword evidence="2" id="KW-0479">Metal-binding</keyword>
<accession>A0A6A4JST4</accession>
<dbReference type="Gene3D" id="3.30.60.90">
    <property type="match status" value="1"/>
</dbReference>
<dbReference type="InterPro" id="IPR017930">
    <property type="entry name" value="Myb_dom"/>
</dbReference>
<dbReference type="PROSITE" id="PS51294">
    <property type="entry name" value="HTH_MYB"/>
    <property type="match status" value="1"/>
</dbReference>
<comment type="subcellular location">
    <subcellularLocation>
        <location evidence="1">Nucleus</location>
    </subcellularLocation>
</comment>
<keyword evidence="3" id="KW-0863">Zinc-finger</keyword>
<dbReference type="Pfam" id="PF00569">
    <property type="entry name" value="ZZ"/>
    <property type="match status" value="1"/>
</dbReference>
<dbReference type="SUPFAM" id="SSF46689">
    <property type="entry name" value="Homeodomain-like"/>
    <property type="match status" value="1"/>
</dbReference>
<dbReference type="CDD" id="cd00167">
    <property type="entry name" value="SANT"/>
    <property type="match status" value="1"/>
</dbReference>
<evidence type="ECO:0000256" key="5">
    <source>
        <dbReference type="SAM" id="MobiDB-lite"/>
    </source>
</evidence>
<organism evidence="6 7">
    <name type="scientific">Apolygus lucorum</name>
    <name type="common">Small green plant bug</name>
    <name type="synonym">Lygocoris lucorum</name>
    <dbReference type="NCBI Taxonomy" id="248454"/>
    <lineage>
        <taxon>Eukaryota</taxon>
        <taxon>Metazoa</taxon>
        <taxon>Ecdysozoa</taxon>
        <taxon>Arthropoda</taxon>
        <taxon>Hexapoda</taxon>
        <taxon>Insecta</taxon>
        <taxon>Pterygota</taxon>
        <taxon>Neoptera</taxon>
        <taxon>Paraneoptera</taxon>
        <taxon>Hemiptera</taxon>
        <taxon>Heteroptera</taxon>
        <taxon>Panheteroptera</taxon>
        <taxon>Cimicomorpha</taxon>
        <taxon>Miridae</taxon>
        <taxon>Mirini</taxon>
        <taxon>Apolygus</taxon>
    </lineage>
</organism>
<sequence>MARRTSPKKKIVDSKVLVDVFSNRAEEDDDGTFSFETDYFALKGNPDYLKLMRTLVILQAQRTKILQDINQLEELKSRAGDDPEGVKELILKGQAPFLQRIVVEKVPEIDWSKYKTYNPGDRISRRNKTDRSVSIKKENETAESNGPVKVRGRTYHEKKPETFNQLWTVEEQLRLEQLLEEYPPEPIENRRWKKIAAALGNRTTKQVCSRVQKYFQKLQKAGITAPGMAKTRSNRAAHVHKRHKHLLYKPTTFFPGVAMGEVSSGSDNEERSDSHDDLAHWREILKKIETSKKADGSDDDESSIVVEHHGFQCGVCGQNPVKGFRWECRTCPSFSSCNSCMETMPKKTTPPHPLTHHFRLLEEAIFMPEMNRLVKKDNYLDPSYMH</sequence>
<dbReference type="OrthoDB" id="20473at2759"/>
<dbReference type="SMART" id="SM00717">
    <property type="entry name" value="SANT"/>
    <property type="match status" value="1"/>
</dbReference>
<dbReference type="InterPro" id="IPR001005">
    <property type="entry name" value="SANT/Myb"/>
</dbReference>
<keyword evidence="7" id="KW-1185">Reference proteome</keyword>
<feature type="compositionally biased region" description="Basic and acidic residues" evidence="5">
    <location>
        <begin position="122"/>
        <end position="140"/>
    </location>
</feature>
<dbReference type="InterPro" id="IPR009057">
    <property type="entry name" value="Homeodomain-like_sf"/>
</dbReference>
<feature type="region of interest" description="Disordered" evidence="5">
    <location>
        <begin position="122"/>
        <end position="147"/>
    </location>
</feature>
<dbReference type="Gene3D" id="1.10.10.60">
    <property type="entry name" value="Homeodomain-like"/>
    <property type="match status" value="1"/>
</dbReference>
<evidence type="ECO:0000256" key="4">
    <source>
        <dbReference type="ARBA" id="ARBA00022833"/>
    </source>
</evidence>
<dbReference type="Proteomes" id="UP000466442">
    <property type="component" value="Unassembled WGS sequence"/>
</dbReference>
<dbReference type="InterPro" id="IPR000433">
    <property type="entry name" value="Znf_ZZ"/>
</dbReference>
<dbReference type="GO" id="GO:0070461">
    <property type="term" value="C:SAGA-type complex"/>
    <property type="evidence" value="ECO:0007669"/>
    <property type="project" value="UniProtKB-ARBA"/>
</dbReference>
<reference evidence="6" key="1">
    <citation type="journal article" date="2021" name="Mol. Ecol. Resour.">
        <title>Apolygus lucorum genome provides insights into omnivorousness and mesophyll feeding.</title>
        <authorList>
            <person name="Liu Y."/>
            <person name="Liu H."/>
            <person name="Wang H."/>
            <person name="Huang T."/>
            <person name="Liu B."/>
            <person name="Yang B."/>
            <person name="Yin L."/>
            <person name="Li B."/>
            <person name="Zhang Y."/>
            <person name="Zhang S."/>
            <person name="Jiang F."/>
            <person name="Zhang X."/>
            <person name="Ren Y."/>
            <person name="Wang B."/>
            <person name="Wang S."/>
            <person name="Lu Y."/>
            <person name="Wu K."/>
            <person name="Fan W."/>
            <person name="Wang G."/>
        </authorList>
    </citation>
    <scope>NUCLEOTIDE SEQUENCE</scope>
    <source>
        <strain evidence="6">12Hb</strain>
    </source>
</reference>
<dbReference type="PROSITE" id="PS50090">
    <property type="entry name" value="MYB_LIKE"/>
    <property type="match status" value="1"/>
</dbReference>
<dbReference type="SUPFAM" id="SSF57850">
    <property type="entry name" value="RING/U-box"/>
    <property type="match status" value="1"/>
</dbReference>
<dbReference type="PROSITE" id="PS50135">
    <property type="entry name" value="ZF_ZZ_2"/>
    <property type="match status" value="1"/>
</dbReference>
<dbReference type="Pfam" id="PF00249">
    <property type="entry name" value="Myb_DNA-binding"/>
    <property type="match status" value="1"/>
</dbReference>
<dbReference type="AlphaFoldDB" id="A0A6A4JST4"/>
<gene>
    <name evidence="6" type="ORF">GE061_012280</name>
</gene>
<dbReference type="PANTHER" id="PTHR22705">
    <property type="entry name" value="ZINC FINGER, ZZ DOMAIN CONTAINING 3"/>
    <property type="match status" value="1"/>
</dbReference>
<dbReference type="EMBL" id="WIXP02000004">
    <property type="protein sequence ID" value="KAF6211765.1"/>
    <property type="molecule type" value="Genomic_DNA"/>
</dbReference>
<evidence type="ECO:0008006" key="8">
    <source>
        <dbReference type="Google" id="ProtNLM"/>
    </source>
</evidence>